<accession>A0A0S4JHS6</accession>
<reference evidence="2" key="1">
    <citation type="submission" date="2015-09" db="EMBL/GenBank/DDBJ databases">
        <authorList>
            <consortium name="Pathogen Informatics"/>
        </authorList>
    </citation>
    <scope>NUCLEOTIDE SEQUENCE [LARGE SCALE GENOMIC DNA]</scope>
    <source>
        <strain evidence="2">Lake Konstanz</strain>
    </source>
</reference>
<dbReference type="VEuPathDB" id="TriTrypDB:BSAL_23010"/>
<name>A0A0S4JHS6_BODSA</name>
<evidence type="ECO:0000313" key="1">
    <source>
        <dbReference type="EMBL" id="CUG89715.1"/>
    </source>
</evidence>
<proteinExistence type="predicted"/>
<gene>
    <name evidence="1" type="ORF">BSAL_23010</name>
</gene>
<dbReference type="Proteomes" id="UP000051952">
    <property type="component" value="Unassembled WGS sequence"/>
</dbReference>
<protein>
    <submittedName>
        <fullName evidence="1">Uncharacterized protein</fullName>
    </submittedName>
</protein>
<evidence type="ECO:0000313" key="2">
    <source>
        <dbReference type="Proteomes" id="UP000051952"/>
    </source>
</evidence>
<keyword evidence="2" id="KW-1185">Reference proteome</keyword>
<dbReference type="EMBL" id="CYKH01001761">
    <property type="protein sequence ID" value="CUG89715.1"/>
    <property type="molecule type" value="Genomic_DNA"/>
</dbReference>
<sequence length="212" mass="23450">MTLWDIEEGAAPTVPWGDDTVTLTVMPFTSINWEQGNRRIIDYIEMPSHERIPHVDIHVCRVTTKIDDELKNAPTLHAERMVLSYDTEATTHQLLAFDGTVSMTIELKCMSNAEATEWRRLSNDEAMMLRADLDQHAANGSTSSVPTKPISLAEAAATMRAGAAKSVHGSRVHRLLSAWNDALTAGRQMVAVLSALPFGKLLLRLPLDYSLL</sequence>
<dbReference type="AlphaFoldDB" id="A0A0S4JHS6"/>
<organism evidence="1 2">
    <name type="scientific">Bodo saltans</name>
    <name type="common">Flagellated protozoan</name>
    <dbReference type="NCBI Taxonomy" id="75058"/>
    <lineage>
        <taxon>Eukaryota</taxon>
        <taxon>Discoba</taxon>
        <taxon>Euglenozoa</taxon>
        <taxon>Kinetoplastea</taxon>
        <taxon>Metakinetoplastina</taxon>
        <taxon>Eubodonida</taxon>
        <taxon>Bodonidae</taxon>
        <taxon>Bodo</taxon>
    </lineage>
</organism>